<organism evidence="5 6">
    <name type="scientific">Globisporangium ultimum (strain ATCC 200006 / CBS 805.95 / DAOM BR144)</name>
    <name type="common">Pythium ultimum</name>
    <dbReference type="NCBI Taxonomy" id="431595"/>
    <lineage>
        <taxon>Eukaryota</taxon>
        <taxon>Sar</taxon>
        <taxon>Stramenopiles</taxon>
        <taxon>Oomycota</taxon>
        <taxon>Peronosporomycetes</taxon>
        <taxon>Pythiales</taxon>
        <taxon>Pythiaceae</taxon>
        <taxon>Globisporangium</taxon>
    </lineage>
</organism>
<dbReference type="GO" id="GO:0061630">
    <property type="term" value="F:ubiquitin protein ligase activity"/>
    <property type="evidence" value="ECO:0007669"/>
    <property type="project" value="TreeGrafter"/>
</dbReference>
<accession>K3X2Q8</accession>
<dbReference type="Gene3D" id="3.30.40.10">
    <property type="entry name" value="Zinc/RING finger domain, C3HC4 (zinc finger)"/>
    <property type="match status" value="1"/>
</dbReference>
<reference evidence="6" key="1">
    <citation type="journal article" date="2010" name="Genome Biol.">
        <title>Genome sequence of the necrotrophic plant pathogen Pythium ultimum reveals original pathogenicity mechanisms and effector repertoire.</title>
        <authorList>
            <person name="Levesque C.A."/>
            <person name="Brouwer H."/>
            <person name="Cano L."/>
            <person name="Hamilton J.P."/>
            <person name="Holt C."/>
            <person name="Huitema E."/>
            <person name="Raffaele S."/>
            <person name="Robideau G.P."/>
            <person name="Thines M."/>
            <person name="Win J."/>
            <person name="Zerillo M.M."/>
            <person name="Beakes G.W."/>
            <person name="Boore J.L."/>
            <person name="Busam D."/>
            <person name="Dumas B."/>
            <person name="Ferriera S."/>
            <person name="Fuerstenberg S.I."/>
            <person name="Gachon C.M."/>
            <person name="Gaulin E."/>
            <person name="Govers F."/>
            <person name="Grenville-Briggs L."/>
            <person name="Horner N."/>
            <person name="Hostetler J."/>
            <person name="Jiang R.H."/>
            <person name="Johnson J."/>
            <person name="Krajaejun T."/>
            <person name="Lin H."/>
            <person name="Meijer H.J."/>
            <person name="Moore B."/>
            <person name="Morris P."/>
            <person name="Phuntmart V."/>
            <person name="Puiu D."/>
            <person name="Shetty J."/>
            <person name="Stajich J.E."/>
            <person name="Tripathy S."/>
            <person name="Wawra S."/>
            <person name="van West P."/>
            <person name="Whitty B.R."/>
            <person name="Coutinho P.M."/>
            <person name="Henrissat B."/>
            <person name="Martin F."/>
            <person name="Thomas P.D."/>
            <person name="Tyler B.M."/>
            <person name="De Vries R.P."/>
            <person name="Kamoun S."/>
            <person name="Yandell M."/>
            <person name="Tisserat N."/>
            <person name="Buell C.R."/>
        </authorList>
    </citation>
    <scope>NUCLEOTIDE SEQUENCE</scope>
    <source>
        <strain evidence="6">DAOM:BR144</strain>
    </source>
</reference>
<dbReference type="EMBL" id="GL376571">
    <property type="status" value="NOT_ANNOTATED_CDS"/>
    <property type="molecule type" value="Genomic_DNA"/>
</dbReference>
<dbReference type="InterPro" id="IPR013083">
    <property type="entry name" value="Znf_RING/FYVE/PHD"/>
</dbReference>
<evidence type="ECO:0000313" key="5">
    <source>
        <dbReference type="EnsemblProtists" id="PYU1_T011507"/>
    </source>
</evidence>
<dbReference type="PROSITE" id="PS50089">
    <property type="entry name" value="ZF_RING_2"/>
    <property type="match status" value="1"/>
</dbReference>
<dbReference type="HOGENOM" id="CLU_080040_0_0_1"/>
<evidence type="ECO:0000259" key="3">
    <source>
        <dbReference type="PROSITE" id="PS50089"/>
    </source>
</evidence>
<evidence type="ECO:0000259" key="4">
    <source>
        <dbReference type="PROSITE" id="PS50195"/>
    </source>
</evidence>
<evidence type="ECO:0000256" key="2">
    <source>
        <dbReference type="SAM" id="MobiDB-lite"/>
    </source>
</evidence>
<reference evidence="6" key="2">
    <citation type="submission" date="2010-04" db="EMBL/GenBank/DDBJ databases">
        <authorList>
            <person name="Buell R."/>
            <person name="Hamilton J."/>
            <person name="Hostetler J."/>
        </authorList>
    </citation>
    <scope>NUCLEOTIDE SEQUENCE [LARGE SCALE GENOMIC DNA]</scope>
    <source>
        <strain evidence="6">DAOM:BR144</strain>
    </source>
</reference>
<dbReference type="InterPro" id="IPR001841">
    <property type="entry name" value="Znf_RING"/>
</dbReference>
<dbReference type="SUPFAM" id="SSF64268">
    <property type="entry name" value="PX domain"/>
    <property type="match status" value="1"/>
</dbReference>
<keyword evidence="1" id="KW-0479">Metal-binding</keyword>
<proteinExistence type="predicted"/>
<feature type="region of interest" description="Disordered" evidence="2">
    <location>
        <begin position="1"/>
        <end position="28"/>
    </location>
</feature>
<dbReference type="OMA" id="GNCKNYT"/>
<dbReference type="Pfam" id="PF13639">
    <property type="entry name" value="zf-RING_2"/>
    <property type="match status" value="1"/>
</dbReference>
<dbReference type="Proteomes" id="UP000019132">
    <property type="component" value="Unassembled WGS sequence"/>
</dbReference>
<reference evidence="5" key="3">
    <citation type="submission" date="2015-02" db="UniProtKB">
        <authorList>
            <consortium name="EnsemblProtists"/>
        </authorList>
    </citation>
    <scope>IDENTIFICATION</scope>
    <source>
        <strain evidence="5">DAOM BR144</strain>
    </source>
</reference>
<dbReference type="PANTHER" id="PTHR22765:SF411">
    <property type="entry name" value="OS02G0248440 PROTEIN"/>
    <property type="match status" value="1"/>
</dbReference>
<dbReference type="InterPro" id="IPR051826">
    <property type="entry name" value="E3_ubiquitin-ligase_domain"/>
</dbReference>
<keyword evidence="6" id="KW-1185">Reference proteome</keyword>
<dbReference type="EnsemblProtists" id="PYU1_T011507">
    <property type="protein sequence ID" value="PYU1_T011507"/>
    <property type="gene ID" value="PYU1_G011481"/>
</dbReference>
<dbReference type="VEuPathDB" id="FungiDB:PYU1_G011481"/>
<feature type="domain" description="RING-type" evidence="3">
    <location>
        <begin position="219"/>
        <end position="284"/>
    </location>
</feature>
<dbReference type="CDD" id="cd06093">
    <property type="entry name" value="PX_domain"/>
    <property type="match status" value="1"/>
</dbReference>
<dbReference type="SUPFAM" id="SSF57850">
    <property type="entry name" value="RING/U-box"/>
    <property type="match status" value="1"/>
</dbReference>
<dbReference type="InParanoid" id="K3X2Q8"/>
<feature type="domain" description="PX" evidence="4">
    <location>
        <begin position="43"/>
        <end position="183"/>
    </location>
</feature>
<sequence>MNLNLTPFLSPPRRACPPAGDRRHSSGAMPIKNLSMKTLSECPRQGLPLDVHVTLGSIVDDHAVYDCKMTSVVTKKSWTVSYRYSEFRAFKTTVEEVLTCNSIKCSGSCQAIRDYVNACFPKKRMLFSTSPRAIQERQEKLENVLLHLLRCVLLPGSAMKCVDARHNLPTHLFEFLGVQDEQDRRSLLQIYVDNYQMSFSSDSTRVSEEHCAPSDCSQCVICLEDVDMNNTSSGCHCDDDSETECSSTSSSSQDAIVVLPCNHAFHRDCVFEWLLFQFHCPLCRTRVCPPAVTNYCRAKNRVQWWLNEFEEDPLQAN</sequence>
<dbReference type="GO" id="GO:0008270">
    <property type="term" value="F:zinc ion binding"/>
    <property type="evidence" value="ECO:0007669"/>
    <property type="project" value="UniProtKB-KW"/>
</dbReference>
<dbReference type="SMART" id="SM00184">
    <property type="entry name" value="RING"/>
    <property type="match status" value="1"/>
</dbReference>
<dbReference type="InterPro" id="IPR036871">
    <property type="entry name" value="PX_dom_sf"/>
</dbReference>
<evidence type="ECO:0000313" key="6">
    <source>
        <dbReference type="Proteomes" id="UP000019132"/>
    </source>
</evidence>
<name>K3X2Q8_GLOUD</name>
<evidence type="ECO:0008006" key="7">
    <source>
        <dbReference type="Google" id="ProtNLM"/>
    </source>
</evidence>
<evidence type="ECO:0000256" key="1">
    <source>
        <dbReference type="PROSITE-ProRule" id="PRU00175"/>
    </source>
</evidence>
<dbReference type="eggNOG" id="KOG0800">
    <property type="taxonomic scope" value="Eukaryota"/>
</dbReference>
<keyword evidence="1" id="KW-0863">Zinc-finger</keyword>
<dbReference type="GO" id="GO:0006511">
    <property type="term" value="P:ubiquitin-dependent protein catabolic process"/>
    <property type="evidence" value="ECO:0007669"/>
    <property type="project" value="TreeGrafter"/>
</dbReference>
<dbReference type="InterPro" id="IPR001683">
    <property type="entry name" value="PX_dom"/>
</dbReference>
<dbReference type="PANTHER" id="PTHR22765">
    <property type="entry name" value="RING FINGER AND PROTEASE ASSOCIATED DOMAIN-CONTAINING"/>
    <property type="match status" value="1"/>
</dbReference>
<dbReference type="STRING" id="431595.K3X2Q8"/>
<keyword evidence="1" id="KW-0862">Zinc</keyword>
<dbReference type="GO" id="GO:0035091">
    <property type="term" value="F:phosphatidylinositol binding"/>
    <property type="evidence" value="ECO:0007669"/>
    <property type="project" value="InterPro"/>
</dbReference>
<dbReference type="Gene3D" id="3.30.1520.10">
    <property type="entry name" value="Phox-like domain"/>
    <property type="match status" value="1"/>
</dbReference>
<dbReference type="AlphaFoldDB" id="K3X2Q8"/>
<dbReference type="Pfam" id="PF00787">
    <property type="entry name" value="PX"/>
    <property type="match status" value="1"/>
</dbReference>
<protein>
    <recommendedName>
        <fullName evidence="7">RING-type domain-containing protein</fullName>
    </recommendedName>
</protein>
<dbReference type="PROSITE" id="PS50195">
    <property type="entry name" value="PX"/>
    <property type="match status" value="1"/>
</dbReference>